<organism evidence="2 3">
    <name type="scientific">Cellulomonas septica</name>
    <dbReference type="NCBI Taxonomy" id="285080"/>
    <lineage>
        <taxon>Bacteria</taxon>
        <taxon>Bacillati</taxon>
        <taxon>Actinomycetota</taxon>
        <taxon>Actinomycetes</taxon>
        <taxon>Micrococcales</taxon>
        <taxon>Cellulomonadaceae</taxon>
        <taxon>Cellulomonas</taxon>
    </lineage>
</organism>
<protein>
    <submittedName>
        <fullName evidence="2">Uncharacterized protein</fullName>
    </submittedName>
</protein>
<dbReference type="EMBL" id="JAAXOY010000042">
    <property type="protein sequence ID" value="NKY38624.1"/>
    <property type="molecule type" value="Genomic_DNA"/>
</dbReference>
<name>A0ABX1JWD0_9CELL</name>
<feature type="region of interest" description="Disordered" evidence="1">
    <location>
        <begin position="151"/>
        <end position="178"/>
    </location>
</feature>
<dbReference type="Proteomes" id="UP000777774">
    <property type="component" value="Unassembled WGS sequence"/>
</dbReference>
<accession>A0ABX1JWD0</accession>
<evidence type="ECO:0000313" key="2">
    <source>
        <dbReference type="EMBL" id="NKY38624.1"/>
    </source>
</evidence>
<keyword evidence="3" id="KW-1185">Reference proteome</keyword>
<proteinExistence type="predicted"/>
<comment type="caution">
    <text evidence="2">The sequence shown here is derived from an EMBL/GenBank/DDBJ whole genome shotgun (WGS) entry which is preliminary data.</text>
</comment>
<sequence>MAVEPFDAGVTAELIEGRGGQRNGLCGAAFPGALSFVVGLHTGSVPVRIELHDDAPPPDPDWEDVVEASVTPVEGEPYALTSFGAAEPLDLPTARSLRARWSAHGMDEAHQGGPEDGEPPLDRYLLQLWPAPPAADEVVRCGSGMARYWHGVAERTPPPPTPEERARARLAREASDRA</sequence>
<feature type="non-terminal residue" evidence="2">
    <location>
        <position position="178"/>
    </location>
</feature>
<evidence type="ECO:0000313" key="3">
    <source>
        <dbReference type="Proteomes" id="UP000777774"/>
    </source>
</evidence>
<evidence type="ECO:0000256" key="1">
    <source>
        <dbReference type="SAM" id="MobiDB-lite"/>
    </source>
</evidence>
<feature type="compositionally biased region" description="Basic and acidic residues" evidence="1">
    <location>
        <begin position="162"/>
        <end position="178"/>
    </location>
</feature>
<reference evidence="2 3" key="1">
    <citation type="submission" date="2020-04" db="EMBL/GenBank/DDBJ databases">
        <title>MicrobeNet Type strains.</title>
        <authorList>
            <person name="Nicholson A.C."/>
        </authorList>
    </citation>
    <scope>NUCLEOTIDE SEQUENCE [LARGE SCALE GENOMIC DNA]</scope>
    <source>
        <strain evidence="2 3">ATCC BAA-787</strain>
    </source>
</reference>
<gene>
    <name evidence="2" type="ORF">HGA02_03525</name>
</gene>